<dbReference type="AlphaFoldDB" id="M1DJ49"/>
<proteinExistence type="predicted"/>
<dbReference type="HOGENOM" id="CLU_1799881_0_0_1"/>
<reference evidence="2" key="1">
    <citation type="journal article" date="2011" name="Nature">
        <title>Genome sequence and analysis of the tuber crop potato.</title>
        <authorList>
            <consortium name="The Potato Genome Sequencing Consortium"/>
        </authorList>
    </citation>
    <scope>NUCLEOTIDE SEQUENCE [LARGE SCALE GENOMIC DNA]</scope>
    <source>
        <strain evidence="2">cv. DM1-3 516 R44</strain>
    </source>
</reference>
<sequence>MHQPELLSSYCLLPSVLDLYAPDVNGRCRSDLDIPLLIMRNSSMPSQLCNQDRERKKRLALLGSHGHLLLFDESQVKRLPGYYGSETGRLWVDKDGLVLQRNDRVVDEPKPLPSGNIQVLLLDGSSCFNPHQCGIRNQGGKPTL</sequence>
<name>M1DJ49_SOLTU</name>
<organism evidence="1 2">
    <name type="scientific">Solanum tuberosum</name>
    <name type="common">Potato</name>
    <dbReference type="NCBI Taxonomy" id="4113"/>
    <lineage>
        <taxon>Eukaryota</taxon>
        <taxon>Viridiplantae</taxon>
        <taxon>Streptophyta</taxon>
        <taxon>Embryophyta</taxon>
        <taxon>Tracheophyta</taxon>
        <taxon>Spermatophyta</taxon>
        <taxon>Magnoliopsida</taxon>
        <taxon>eudicotyledons</taxon>
        <taxon>Gunneridae</taxon>
        <taxon>Pentapetalae</taxon>
        <taxon>asterids</taxon>
        <taxon>lamiids</taxon>
        <taxon>Solanales</taxon>
        <taxon>Solanaceae</taxon>
        <taxon>Solanoideae</taxon>
        <taxon>Solaneae</taxon>
        <taxon>Solanum</taxon>
    </lineage>
</organism>
<dbReference type="Gramene" id="PGSC0003DMT400089883">
    <property type="protein sequence ID" value="PGSC0003DMT400089883"/>
    <property type="gene ID" value="PGSC0003DMG400039454"/>
</dbReference>
<protein>
    <submittedName>
        <fullName evidence="1">Uncharacterized protein</fullName>
    </submittedName>
</protein>
<accession>M1DJ49</accession>
<evidence type="ECO:0000313" key="1">
    <source>
        <dbReference type="EnsemblPlants" id="PGSC0003DMT400089883"/>
    </source>
</evidence>
<dbReference type="PaxDb" id="4113-PGSC0003DMT400089883"/>
<dbReference type="InParanoid" id="M1DJ49"/>
<reference evidence="1" key="2">
    <citation type="submission" date="2015-06" db="UniProtKB">
        <authorList>
            <consortium name="EnsemblPlants"/>
        </authorList>
    </citation>
    <scope>IDENTIFICATION</scope>
    <source>
        <strain evidence="1">DM1-3 516 R44</strain>
    </source>
</reference>
<dbReference type="EnsemblPlants" id="PGSC0003DMT400089883">
    <property type="protein sequence ID" value="PGSC0003DMT400089883"/>
    <property type="gene ID" value="PGSC0003DMG400039454"/>
</dbReference>
<dbReference type="Proteomes" id="UP000011115">
    <property type="component" value="Unassembled WGS sequence"/>
</dbReference>
<evidence type="ECO:0000313" key="2">
    <source>
        <dbReference type="Proteomes" id="UP000011115"/>
    </source>
</evidence>
<keyword evidence="2" id="KW-1185">Reference proteome</keyword>